<keyword evidence="2" id="KW-0472">Membrane</keyword>
<evidence type="ECO:0000256" key="2">
    <source>
        <dbReference type="SAM" id="Phobius"/>
    </source>
</evidence>
<protein>
    <submittedName>
        <fullName evidence="3">Uncharacterized protein</fullName>
    </submittedName>
</protein>
<name>A0A448X4R2_9PLAT</name>
<sequence>MTRQQCSPLKVVSDDDEDAEFNFPLPPRESELPINLADDDVTCAENLQEQKTRLSVCEPLCARTPSPQMSLPCRSDSEGTAYRFCGRSPLSHHDSSNADSSFNSSSVLSEISHKKRTPAVICVMWLGYFYSSVFAYLMDDYYWVKLPMEFKHLCGAPAGPASCFIRRPLGERNDANSALLRQKSVTFLPSHRTMPIESSVLDTDTESQNSCYSTSDRNLIGENDDTQSNGNACDSLQQTNYLGS</sequence>
<keyword evidence="2" id="KW-0812">Transmembrane</keyword>
<comment type="caution">
    <text evidence="3">The sequence shown here is derived from an EMBL/GenBank/DDBJ whole genome shotgun (WGS) entry which is preliminary data.</text>
</comment>
<organism evidence="3 4">
    <name type="scientific">Protopolystoma xenopodis</name>
    <dbReference type="NCBI Taxonomy" id="117903"/>
    <lineage>
        <taxon>Eukaryota</taxon>
        <taxon>Metazoa</taxon>
        <taxon>Spiralia</taxon>
        <taxon>Lophotrochozoa</taxon>
        <taxon>Platyhelminthes</taxon>
        <taxon>Monogenea</taxon>
        <taxon>Polyopisthocotylea</taxon>
        <taxon>Polystomatidea</taxon>
        <taxon>Polystomatidae</taxon>
        <taxon>Protopolystoma</taxon>
    </lineage>
</organism>
<accession>A0A448X4R2</accession>
<reference evidence="3" key="1">
    <citation type="submission" date="2018-11" db="EMBL/GenBank/DDBJ databases">
        <authorList>
            <consortium name="Pathogen Informatics"/>
        </authorList>
    </citation>
    <scope>NUCLEOTIDE SEQUENCE</scope>
</reference>
<keyword evidence="4" id="KW-1185">Reference proteome</keyword>
<dbReference type="AlphaFoldDB" id="A0A448X4R2"/>
<feature type="transmembrane region" description="Helical" evidence="2">
    <location>
        <begin position="119"/>
        <end position="138"/>
    </location>
</feature>
<evidence type="ECO:0000313" key="3">
    <source>
        <dbReference type="EMBL" id="VEL28037.1"/>
    </source>
</evidence>
<keyword evidence="2" id="KW-1133">Transmembrane helix</keyword>
<feature type="compositionally biased region" description="Polar residues" evidence="1">
    <location>
        <begin position="226"/>
        <end position="244"/>
    </location>
</feature>
<gene>
    <name evidence="3" type="ORF">PXEA_LOCUS21477</name>
</gene>
<dbReference type="EMBL" id="CAAALY010091873">
    <property type="protein sequence ID" value="VEL28037.1"/>
    <property type="molecule type" value="Genomic_DNA"/>
</dbReference>
<evidence type="ECO:0000256" key="1">
    <source>
        <dbReference type="SAM" id="MobiDB-lite"/>
    </source>
</evidence>
<feature type="non-terminal residue" evidence="3">
    <location>
        <position position="1"/>
    </location>
</feature>
<dbReference type="Proteomes" id="UP000784294">
    <property type="component" value="Unassembled WGS sequence"/>
</dbReference>
<feature type="region of interest" description="Disordered" evidence="1">
    <location>
        <begin position="215"/>
        <end position="244"/>
    </location>
</feature>
<proteinExistence type="predicted"/>
<evidence type="ECO:0000313" key="4">
    <source>
        <dbReference type="Proteomes" id="UP000784294"/>
    </source>
</evidence>